<dbReference type="PANTHER" id="PTHR10083:SF373">
    <property type="entry name" value="SERINE PEPTIDASE INHIBITOR, KUNITZ TYPE, 2"/>
    <property type="match status" value="1"/>
</dbReference>
<dbReference type="InterPro" id="IPR020901">
    <property type="entry name" value="Prtase_inh_Kunz-CS"/>
</dbReference>
<keyword evidence="1" id="KW-1015">Disulfide bond</keyword>
<dbReference type="InterPro" id="IPR002223">
    <property type="entry name" value="Kunitz_BPTI"/>
</dbReference>
<name>A0A1S3ISQ7_LINAN</name>
<keyword evidence="4" id="KW-1185">Reference proteome</keyword>
<gene>
    <name evidence="5" type="primary">LOC106166854</name>
</gene>
<evidence type="ECO:0000259" key="3">
    <source>
        <dbReference type="PROSITE" id="PS50279"/>
    </source>
</evidence>
<proteinExistence type="predicted"/>
<dbReference type="RefSeq" id="XP_013400971.1">
    <property type="nucleotide sequence ID" value="XM_013545517.1"/>
</dbReference>
<dbReference type="KEGG" id="lak:106166854"/>
<feature type="domain" description="BPTI/Kunitz inhibitor" evidence="3">
    <location>
        <begin position="247"/>
        <end position="312"/>
    </location>
</feature>
<dbReference type="Gene3D" id="4.10.410.10">
    <property type="entry name" value="Pancreatic trypsin inhibitor Kunitz domain"/>
    <property type="match status" value="4"/>
</dbReference>
<dbReference type="Pfam" id="PF00014">
    <property type="entry name" value="Kunitz_BPTI"/>
    <property type="match status" value="4"/>
</dbReference>
<evidence type="ECO:0000313" key="4">
    <source>
        <dbReference type="Proteomes" id="UP000085678"/>
    </source>
</evidence>
<dbReference type="SUPFAM" id="SSF57362">
    <property type="entry name" value="BPTI-like"/>
    <property type="match status" value="4"/>
</dbReference>
<sequence>MKIRLGVAVYFFIFVPSHFCYAQKEEDFLSPSPPALCHRPADPGPCRALLELWFYNSATKACHTFLYGGCRGNLNKFWSKEECEHMCKRKETDKATVKKLLPPARCMQEMASGPCKGRFQRWYFNQTTCQCDMFYFGGCWGNNNNFVTEQECASICVTDKTCPGSKIVDNSNHDGSLVTSSCKYLNMANSACRTPVNYGTCRESHPRYFYNPQTCMCQMFTWGGCSKGDNHFETKDDCQMSCEHADCDMEIHVGPRNCTDHYMIRYGVVQGTIGPVRNRDTLSCQAFIYSGCSMTPYRGNNFKTVQECRDKCL</sequence>
<evidence type="ECO:0000256" key="1">
    <source>
        <dbReference type="ARBA" id="ARBA00023157"/>
    </source>
</evidence>
<dbReference type="PANTHER" id="PTHR10083">
    <property type="entry name" value="KUNITZ-TYPE PROTEASE INHIBITOR-RELATED"/>
    <property type="match status" value="1"/>
</dbReference>
<dbReference type="GO" id="GO:0004867">
    <property type="term" value="F:serine-type endopeptidase inhibitor activity"/>
    <property type="evidence" value="ECO:0007669"/>
    <property type="project" value="InterPro"/>
</dbReference>
<dbReference type="GeneID" id="106166854"/>
<dbReference type="PROSITE" id="PS50279">
    <property type="entry name" value="BPTI_KUNITZ_2"/>
    <property type="match status" value="4"/>
</dbReference>
<dbReference type="InParanoid" id="A0A1S3ISQ7"/>
<dbReference type="SMART" id="SM00131">
    <property type="entry name" value="KU"/>
    <property type="match status" value="4"/>
</dbReference>
<accession>A0A1S3ISQ7</accession>
<dbReference type="PRINTS" id="PR00759">
    <property type="entry name" value="BASICPTASE"/>
</dbReference>
<dbReference type="GO" id="GO:0005615">
    <property type="term" value="C:extracellular space"/>
    <property type="evidence" value="ECO:0007669"/>
    <property type="project" value="TreeGrafter"/>
</dbReference>
<organism evidence="4 5">
    <name type="scientific">Lingula anatina</name>
    <name type="common">Brachiopod</name>
    <name type="synonym">Lingula unguis</name>
    <dbReference type="NCBI Taxonomy" id="7574"/>
    <lineage>
        <taxon>Eukaryota</taxon>
        <taxon>Metazoa</taxon>
        <taxon>Spiralia</taxon>
        <taxon>Lophotrochozoa</taxon>
        <taxon>Brachiopoda</taxon>
        <taxon>Linguliformea</taxon>
        <taxon>Lingulata</taxon>
        <taxon>Lingulida</taxon>
        <taxon>Linguloidea</taxon>
        <taxon>Lingulidae</taxon>
        <taxon>Lingula</taxon>
    </lineage>
</organism>
<dbReference type="AlphaFoldDB" id="A0A1S3ISQ7"/>
<dbReference type="InterPro" id="IPR050098">
    <property type="entry name" value="TFPI/VKTCI-like"/>
</dbReference>
<dbReference type="FunFam" id="4.10.410.10:FF:000004">
    <property type="entry name" value="Tissue factor pathway inhibitor"/>
    <property type="match status" value="1"/>
</dbReference>
<dbReference type="PROSITE" id="PS00280">
    <property type="entry name" value="BPTI_KUNITZ_1"/>
    <property type="match status" value="3"/>
</dbReference>
<feature type="domain" description="BPTI/Kunitz inhibitor" evidence="3">
    <location>
        <begin position="106"/>
        <end position="156"/>
    </location>
</feature>
<dbReference type="Proteomes" id="UP000085678">
    <property type="component" value="Unplaced"/>
</dbReference>
<feature type="chain" id="PRO_5010356668" evidence="2">
    <location>
        <begin position="23"/>
        <end position="313"/>
    </location>
</feature>
<dbReference type="InterPro" id="IPR036880">
    <property type="entry name" value="Kunitz_BPTI_sf"/>
</dbReference>
<dbReference type="CDD" id="cd00109">
    <property type="entry name" value="Kunitz-type"/>
    <property type="match status" value="2"/>
</dbReference>
<evidence type="ECO:0000256" key="2">
    <source>
        <dbReference type="SAM" id="SignalP"/>
    </source>
</evidence>
<protein>
    <submittedName>
        <fullName evidence="5">Papilin isoform X1</fullName>
    </submittedName>
</protein>
<reference evidence="5" key="1">
    <citation type="submission" date="2025-08" db="UniProtKB">
        <authorList>
            <consortium name="RefSeq"/>
        </authorList>
    </citation>
    <scope>IDENTIFICATION</scope>
    <source>
        <tissue evidence="5">Gonads</tissue>
    </source>
</reference>
<dbReference type="OrthoDB" id="5950222at2759"/>
<keyword evidence="2" id="KW-0732">Signal</keyword>
<evidence type="ECO:0000313" key="5">
    <source>
        <dbReference type="RefSeq" id="XP_013400971.1"/>
    </source>
</evidence>
<feature type="domain" description="BPTI/Kunitz inhibitor" evidence="3">
    <location>
        <begin position="192"/>
        <end position="242"/>
    </location>
</feature>
<feature type="signal peptide" evidence="2">
    <location>
        <begin position="1"/>
        <end position="22"/>
    </location>
</feature>
<feature type="domain" description="BPTI/Kunitz inhibitor" evidence="3">
    <location>
        <begin position="37"/>
        <end position="87"/>
    </location>
</feature>